<dbReference type="Gene3D" id="1.10.340.70">
    <property type="match status" value="1"/>
</dbReference>
<dbReference type="PANTHER" id="PTHR37984">
    <property type="entry name" value="PROTEIN CBG26694"/>
    <property type="match status" value="1"/>
</dbReference>
<evidence type="ECO:0000256" key="1">
    <source>
        <dbReference type="ARBA" id="ARBA00012493"/>
    </source>
</evidence>
<dbReference type="EMBL" id="JASPKY010000359">
    <property type="protein sequence ID" value="KAK9704019.1"/>
    <property type="molecule type" value="Genomic_DNA"/>
</dbReference>
<proteinExistence type="predicted"/>
<evidence type="ECO:0000259" key="2">
    <source>
        <dbReference type="Pfam" id="PF17921"/>
    </source>
</evidence>
<protein>
    <recommendedName>
        <fullName evidence="1">RNA-directed DNA polymerase</fullName>
        <ecNumber evidence="1">2.7.7.49</ecNumber>
    </recommendedName>
</protein>
<dbReference type="InterPro" id="IPR050951">
    <property type="entry name" value="Retrovirus_Pol_polyprotein"/>
</dbReference>
<organism evidence="3 4">
    <name type="scientific">Popillia japonica</name>
    <name type="common">Japanese beetle</name>
    <dbReference type="NCBI Taxonomy" id="7064"/>
    <lineage>
        <taxon>Eukaryota</taxon>
        <taxon>Metazoa</taxon>
        <taxon>Ecdysozoa</taxon>
        <taxon>Arthropoda</taxon>
        <taxon>Hexapoda</taxon>
        <taxon>Insecta</taxon>
        <taxon>Pterygota</taxon>
        <taxon>Neoptera</taxon>
        <taxon>Endopterygota</taxon>
        <taxon>Coleoptera</taxon>
        <taxon>Polyphaga</taxon>
        <taxon>Scarabaeiformia</taxon>
        <taxon>Scarabaeidae</taxon>
        <taxon>Rutelinae</taxon>
        <taxon>Popillia</taxon>
    </lineage>
</organism>
<dbReference type="Proteomes" id="UP001458880">
    <property type="component" value="Unassembled WGS sequence"/>
</dbReference>
<dbReference type="GO" id="GO:0003964">
    <property type="term" value="F:RNA-directed DNA polymerase activity"/>
    <property type="evidence" value="ECO:0007669"/>
    <property type="project" value="UniProtKB-EC"/>
</dbReference>
<gene>
    <name evidence="3" type="ORF">QE152_g28533</name>
</gene>
<feature type="domain" description="Integrase zinc-binding" evidence="2">
    <location>
        <begin position="123"/>
        <end position="171"/>
    </location>
</feature>
<dbReference type="InterPro" id="IPR041588">
    <property type="entry name" value="Integrase_H2C2"/>
</dbReference>
<dbReference type="PANTHER" id="PTHR37984:SF5">
    <property type="entry name" value="PROTEIN NYNRIN-LIKE"/>
    <property type="match status" value="1"/>
</dbReference>
<accession>A0AAW1JJ67</accession>
<keyword evidence="4" id="KW-1185">Reference proteome</keyword>
<dbReference type="EC" id="2.7.7.49" evidence="1"/>
<reference evidence="3 4" key="1">
    <citation type="journal article" date="2024" name="BMC Genomics">
        <title>De novo assembly and annotation of Popillia japonica's genome with initial clues to its potential as an invasive pest.</title>
        <authorList>
            <person name="Cucini C."/>
            <person name="Boschi S."/>
            <person name="Funari R."/>
            <person name="Cardaioli E."/>
            <person name="Iannotti N."/>
            <person name="Marturano G."/>
            <person name="Paoli F."/>
            <person name="Bruttini M."/>
            <person name="Carapelli A."/>
            <person name="Frati F."/>
            <person name="Nardi F."/>
        </authorList>
    </citation>
    <scope>NUCLEOTIDE SEQUENCE [LARGE SCALE GENOMIC DNA]</scope>
    <source>
        <strain evidence="3">DMR45628</strain>
    </source>
</reference>
<evidence type="ECO:0000313" key="4">
    <source>
        <dbReference type="Proteomes" id="UP001458880"/>
    </source>
</evidence>
<sequence>MKIDNVVKEVEILVVDGGGPPLMGRDLLKLLKNYSELFKDNIGLLRYEKIKLSIPDNTKPKFFKPRTIPFAFKAKVEAELQRLEEADIPVSAEHIKREIQDDPVLFKVYEFIRNGWPNYLGEEQLLQELHAAHAGVVKMKSKARSYFWWPLIDKEIEELAKSCDACNKVRPNPPKAAVIPYNEAKHIFDRIHIDFFGPFRDKMFLKAFNDVNNADVSLNCILARYLLDYRSSVHCTTNKTPAEEKIVIIILFVKEES</sequence>
<evidence type="ECO:0000313" key="3">
    <source>
        <dbReference type="EMBL" id="KAK9704019.1"/>
    </source>
</evidence>
<comment type="caution">
    <text evidence="3">The sequence shown here is derived from an EMBL/GenBank/DDBJ whole genome shotgun (WGS) entry which is preliminary data.</text>
</comment>
<dbReference type="Pfam" id="PF17921">
    <property type="entry name" value="Integrase_H2C2"/>
    <property type="match status" value="1"/>
</dbReference>
<dbReference type="AlphaFoldDB" id="A0AAW1JJ67"/>
<name>A0AAW1JJ67_POPJA</name>